<name>A0A1P9X067_9BACT</name>
<keyword evidence="5" id="KW-1185">Reference proteome</keyword>
<gene>
    <name evidence="4" type="ORF">AWR27_17580</name>
</gene>
<evidence type="ECO:0000259" key="1">
    <source>
        <dbReference type="Pfam" id="PF07944"/>
    </source>
</evidence>
<reference evidence="4 5" key="1">
    <citation type="submission" date="2016-01" db="EMBL/GenBank/DDBJ databases">
        <authorList>
            <person name="Oliw E.H."/>
        </authorList>
    </citation>
    <scope>NUCLEOTIDE SEQUENCE [LARGE SCALE GENOMIC DNA]</scope>
    <source>
        <strain evidence="4 5">DY10</strain>
    </source>
</reference>
<dbReference type="STRING" id="1178516.AWR27_17580"/>
<dbReference type="Pfam" id="PF07944">
    <property type="entry name" value="Beta-AFase-like_GH127_cat"/>
    <property type="match status" value="1"/>
</dbReference>
<dbReference type="InterPro" id="IPR008928">
    <property type="entry name" value="6-hairpin_glycosidase_sf"/>
</dbReference>
<evidence type="ECO:0000259" key="2">
    <source>
        <dbReference type="Pfam" id="PF20620"/>
    </source>
</evidence>
<organism evidence="4 5">
    <name type="scientific">Spirosoma montaniterrae</name>
    <dbReference type="NCBI Taxonomy" id="1178516"/>
    <lineage>
        <taxon>Bacteria</taxon>
        <taxon>Pseudomonadati</taxon>
        <taxon>Bacteroidota</taxon>
        <taxon>Cytophagia</taxon>
        <taxon>Cytophagales</taxon>
        <taxon>Cytophagaceae</taxon>
        <taxon>Spirosoma</taxon>
    </lineage>
</organism>
<dbReference type="SUPFAM" id="SSF48208">
    <property type="entry name" value="Six-hairpin glycosidases"/>
    <property type="match status" value="1"/>
</dbReference>
<dbReference type="InterPro" id="IPR012878">
    <property type="entry name" value="Beta-AFase-like_GH127_cat"/>
</dbReference>
<evidence type="ECO:0000313" key="4">
    <source>
        <dbReference type="EMBL" id="AQG80975.1"/>
    </source>
</evidence>
<sequence length="799" mass="90736">MIALSCLALIVPAKAQTRTLQPANRQAFSLSAVRLLPGERQFSRFYEAKQKDAAYLLSLNPDRLMHWPRQAVGLLPKGDHYGGWESGVAILPGHYLSACSMMWATTGNEALRERVNDVVDELALCQQQRQDGGIFVNKDQIEQFELMRRGVFRYQSAGPEFPFVNGGNPWYSVHKLMAGLRDAYHYAGNEKARQTLIRLADWTYDLVLPIADSTFQQSLDVEHAGMTEVLADVYALNRDTKYLTAARKFIHQRVYRPLLEGRDMLYPHHANAQVPKFIGYERLNEVAGDTAAGRSASNFFDIVLRDHTLVIGGNSEYERFGPARQVSRRIGASSAETCNTYNMLKLAHQLYRRTGEVRYMDYYERALYNHILAAIDPETGMFCYYLSTKPGFFKTFSTPHESNWCCVGSGMENPGQYETALYAHTDRDVFVNLYVPSRLTWAERGFQLRQEGRFPESDTMRFTIEQAGKQSFTLSLRNPIWARGRATLLLNGKPVAVDTEADYLSLTRRWRKNDRLTLVLPRQLRIETTPDNPNVAAILYGPLVLAGTLGNLADEGISPFNSNHLGYEHKPELRQLPRFVADKTRPETWIEPMTGPDVRFRARPDANAEPITLLPFYRVNRQRYSIYWDMFSPADWQQYQQSRYTNLLDAVATGDSTDEVRHGLRGADTRRSTTNFRTFRTAGPTGWFSYDLKAGGLAPVFLVCQFWGGTWEGAWGPQPDGLLDIYVNDVKVATKNLGDKRHETLFYDEVILIPDAFRRPDGKLTVRFQPQRGAIASGVFGCRVVMANGLTIQPLLSDQ</sequence>
<dbReference type="InterPro" id="IPR046544">
    <property type="entry name" value="GH146_SB_dom"/>
</dbReference>
<dbReference type="KEGG" id="smon:AWR27_17580"/>
<dbReference type="EMBL" id="CP014263">
    <property type="protein sequence ID" value="AQG80975.1"/>
    <property type="molecule type" value="Genomic_DNA"/>
</dbReference>
<dbReference type="Pfam" id="PF20620">
    <property type="entry name" value="DUF6805"/>
    <property type="match status" value="1"/>
</dbReference>
<evidence type="ECO:0008006" key="6">
    <source>
        <dbReference type="Google" id="ProtNLM"/>
    </source>
</evidence>
<accession>A0A1P9X067</accession>
<feature type="domain" description="Non-reducing end beta-L-arabinofuranosidase-like GH127 middle" evidence="3">
    <location>
        <begin position="429"/>
        <end position="521"/>
    </location>
</feature>
<dbReference type="Proteomes" id="UP000187941">
    <property type="component" value="Chromosome"/>
</dbReference>
<protein>
    <recommendedName>
        <fullName evidence="6">Glycosyl hydrolase</fullName>
    </recommendedName>
</protein>
<evidence type="ECO:0000313" key="5">
    <source>
        <dbReference type="Proteomes" id="UP000187941"/>
    </source>
</evidence>
<evidence type="ECO:0000259" key="3">
    <source>
        <dbReference type="Pfam" id="PF20736"/>
    </source>
</evidence>
<dbReference type="AlphaFoldDB" id="A0A1P9X067"/>
<dbReference type="Pfam" id="PF20736">
    <property type="entry name" value="Glyco_hydro127M"/>
    <property type="match status" value="1"/>
</dbReference>
<dbReference type="InterPro" id="IPR049046">
    <property type="entry name" value="Beta-AFase-like_GH127_middle"/>
</dbReference>
<dbReference type="PANTHER" id="PTHR31151">
    <property type="entry name" value="PROLINE-TRNA LIGASE (DUF1680)"/>
    <property type="match status" value="1"/>
</dbReference>
<proteinExistence type="predicted"/>
<dbReference type="PANTHER" id="PTHR31151:SF0">
    <property type="entry name" value="PROLINE-TRNA LIGASE (DUF1680)"/>
    <property type="match status" value="1"/>
</dbReference>
<feature type="domain" description="Glycoside hydrolase GH146 substrate-binding" evidence="2">
    <location>
        <begin position="648"/>
        <end position="784"/>
    </location>
</feature>
<dbReference type="GO" id="GO:0005975">
    <property type="term" value="P:carbohydrate metabolic process"/>
    <property type="evidence" value="ECO:0007669"/>
    <property type="project" value="InterPro"/>
</dbReference>
<feature type="domain" description="Non-reducing end beta-L-arabinofuranosidase-like GH127 catalytic" evidence="1">
    <location>
        <begin position="43"/>
        <end position="417"/>
    </location>
</feature>